<dbReference type="InterPro" id="IPR006531">
    <property type="entry name" value="Gp5/Vgr_OB"/>
</dbReference>
<dbReference type="SUPFAM" id="SSF69349">
    <property type="entry name" value="Phage fibre proteins"/>
    <property type="match status" value="1"/>
</dbReference>
<dbReference type="Pfam" id="PF04717">
    <property type="entry name" value="Phage_base_V"/>
    <property type="match status" value="1"/>
</dbReference>
<feature type="domain" description="Gp5/Type VI secretion system Vgr protein OB-fold" evidence="4">
    <location>
        <begin position="479"/>
        <end position="546"/>
    </location>
</feature>
<protein>
    <submittedName>
        <fullName evidence="6">VgrG protein</fullName>
    </submittedName>
</protein>
<dbReference type="Pfam" id="PF22178">
    <property type="entry name" value="Gp5_trimer_C"/>
    <property type="match status" value="1"/>
</dbReference>
<dbReference type="InterPro" id="IPR054030">
    <property type="entry name" value="Gp5_Vgr_C"/>
</dbReference>
<dbReference type="Pfam" id="PF05954">
    <property type="entry name" value="Phage_GPD"/>
    <property type="match status" value="1"/>
</dbReference>
<dbReference type="SUPFAM" id="SSF69279">
    <property type="entry name" value="Phage tail proteins"/>
    <property type="match status" value="2"/>
</dbReference>
<dbReference type="RefSeq" id="WP_038492094.1">
    <property type="nucleotide sequence ID" value="NZ_CP009962.1"/>
</dbReference>
<dbReference type="STRING" id="279058.LT85_3874"/>
<comment type="similarity">
    <text evidence="2">Belongs to the VgrG protein family.</text>
</comment>
<evidence type="ECO:0000256" key="2">
    <source>
        <dbReference type="ARBA" id="ARBA00005558"/>
    </source>
</evidence>
<feature type="domain" description="Gp5/Type VI secretion system Vgr C-terminal trimerisation" evidence="5">
    <location>
        <begin position="562"/>
        <end position="666"/>
    </location>
</feature>
<dbReference type="InterPro" id="IPR037026">
    <property type="entry name" value="Vgr_OB-fold_dom_sf"/>
</dbReference>
<dbReference type="InterPro" id="IPR017847">
    <property type="entry name" value="T6SS_RhsGE_Vgr_subset"/>
</dbReference>
<dbReference type="Gene3D" id="4.10.220.110">
    <property type="match status" value="1"/>
</dbReference>
<comment type="subcellular location">
    <subcellularLocation>
        <location evidence="1">Secreted</location>
    </subcellularLocation>
</comment>
<dbReference type="PANTHER" id="PTHR32305">
    <property type="match status" value="1"/>
</dbReference>
<dbReference type="KEGG" id="care:LT85_3874"/>
<reference evidence="7" key="1">
    <citation type="journal article" date="2014" name="Soil Biol. Biochem.">
        <title>Structure and function of bacterial communities in ageing soils: Insights from the Mendocino ecological staircase.</title>
        <authorList>
            <person name="Uroz S."/>
            <person name="Tech J.J."/>
            <person name="Sawaya N.A."/>
            <person name="Frey-Klett P."/>
            <person name="Leveau J.H.J."/>
        </authorList>
    </citation>
    <scope>NUCLEOTIDE SEQUENCE [LARGE SCALE GENOMIC DNA]</scope>
    <source>
        <strain evidence="7">Cal35</strain>
    </source>
</reference>
<dbReference type="EMBL" id="CP009962">
    <property type="protein sequence ID" value="AIY43032.1"/>
    <property type="molecule type" value="Genomic_DNA"/>
</dbReference>
<dbReference type="OrthoDB" id="8696861at2"/>
<dbReference type="Pfam" id="PF26363">
    <property type="entry name" value="Phospholipase-like"/>
    <property type="match status" value="1"/>
</dbReference>
<dbReference type="Gene3D" id="2.30.110.50">
    <property type="match status" value="1"/>
</dbReference>
<dbReference type="Proteomes" id="UP000030302">
    <property type="component" value="Chromosome"/>
</dbReference>
<dbReference type="Gene3D" id="2.40.50.230">
    <property type="entry name" value="Gp5 N-terminal domain"/>
    <property type="match status" value="1"/>
</dbReference>
<evidence type="ECO:0000259" key="5">
    <source>
        <dbReference type="Pfam" id="PF22178"/>
    </source>
</evidence>
<gene>
    <name evidence="6" type="primary">vgrG</name>
    <name evidence="6" type="ORF">LT85_3874</name>
</gene>
<evidence type="ECO:0000256" key="3">
    <source>
        <dbReference type="ARBA" id="ARBA00022525"/>
    </source>
</evidence>
<dbReference type="NCBIfam" id="TIGR03361">
    <property type="entry name" value="VI_Rhs_Vgr"/>
    <property type="match status" value="1"/>
</dbReference>
<accession>A0A0A1FJE6</accession>
<dbReference type="HOGENOM" id="CLU_004121_7_3_4"/>
<dbReference type="InterPro" id="IPR050708">
    <property type="entry name" value="T6SS_VgrG/RHS"/>
</dbReference>
<dbReference type="NCBIfam" id="TIGR01646">
    <property type="entry name" value="vgr_GE"/>
    <property type="match status" value="1"/>
</dbReference>
<keyword evidence="3" id="KW-0964">Secreted</keyword>
<organism evidence="6 7">
    <name type="scientific">Collimonas arenae</name>
    <dbReference type="NCBI Taxonomy" id="279058"/>
    <lineage>
        <taxon>Bacteria</taxon>
        <taxon>Pseudomonadati</taxon>
        <taxon>Pseudomonadota</taxon>
        <taxon>Betaproteobacteria</taxon>
        <taxon>Burkholderiales</taxon>
        <taxon>Oxalobacteraceae</taxon>
        <taxon>Collimonas</taxon>
    </lineage>
</organism>
<sequence>MSFASNGGGSGPSLSGASGMLGQVAGLAGTFGAGTAAAQALGQASQAAQLAQTAASLLDGKTPSAIADAINSLTGNSGKLTQRERIVRLESPFGEDALLVNTMIADEHVNGLFHIALDMMSYSTDLSGKDIVGKPVLLRLMVTKDDAGLGAIMSGAGIEPPPKERYFHGYVSRFGRVGDSGSVTRYTADVVPWLWFLDRSKDSRIFIGKTLEQILSEIFDGYGFRDVEFHLQSKYEKFEYIVQYRESDFNFVSRLMEQEGLAYWFRHEEGKHILVISDSNDFFSEIKGFKSIEYYGTAASAKRDSIEQWDEAFQYRVGKMTFRDFNYQTPSTPLLHVEVPTTLQHEQITNTEHYDYQSLYDSRSQGERYATFAMQAEEGRAHEFTGSAYTRAMFAGGKFKLINHKVSAYNNKEFALLSVRHEAANDYTQHHGQLAYRNTFTALPVEIPYRPVKVTPKPFIQGTQTAIVVGPKGEEIHVDKDGRVPIHFHWDRQGKKDGNDTIAVRISQPMAGQGWGGSTIPRIGQEVIVSFIEGDPDNPIIVGRVYNGDAKNPYSGALGETMGIRSKTHKGGGFNELKMVDTNGAEQLALQAQRDMHIKVKNNQSTTVHADKSTYVGGGHTENIKKDVAITVAEGGYDLTVNDKHMHVTAKTEIKLVVGPNSITIDQNGITIKGLKVSSVATAENLILGEPVNINPAPPPPTPEQALAAQWAAQTAIIDEGLRSQNPAVQAAAKKLQESRKAQQMALLAGAVYDPTKPLPPGWKSSTNDPAALAPYGLKPSDFKIAGSNFGAQMYTPDPAVFGDSMKPTIAMKGTQKLAPWSDDMENNFAQGINEESPYYKRAVDLGTKIDRAGMAGNIEGTGHSLGGGTISAFSEASGASATTFNAAGLNPETVTRYGGVVHPSQITAYRVDGEVLTGLQEPTVMDHITSPTTSLIGDMMPKAVGTPVTMEPTSFDPVRRHMMSDVNNGIGQIVQQDQSKLTGLLGMN</sequence>
<proteinExistence type="inferred from homology"/>
<evidence type="ECO:0000313" key="7">
    <source>
        <dbReference type="Proteomes" id="UP000030302"/>
    </source>
</evidence>
<dbReference type="AlphaFoldDB" id="A0A0A1FJE6"/>
<name>A0A0A1FJE6_9BURK</name>
<evidence type="ECO:0000256" key="1">
    <source>
        <dbReference type="ARBA" id="ARBA00004613"/>
    </source>
</evidence>
<keyword evidence="7" id="KW-1185">Reference proteome</keyword>
<dbReference type="Gene3D" id="3.55.50.10">
    <property type="entry name" value="Baseplate protein-like domains"/>
    <property type="match status" value="1"/>
</dbReference>
<dbReference type="GO" id="GO:0005576">
    <property type="term" value="C:extracellular region"/>
    <property type="evidence" value="ECO:0007669"/>
    <property type="project" value="UniProtKB-SubCell"/>
</dbReference>
<evidence type="ECO:0000313" key="6">
    <source>
        <dbReference type="EMBL" id="AIY43032.1"/>
    </source>
</evidence>
<evidence type="ECO:0000259" key="4">
    <source>
        <dbReference type="Pfam" id="PF04717"/>
    </source>
</evidence>
<dbReference type="PANTHER" id="PTHR32305:SF15">
    <property type="entry name" value="PROTEIN RHSA-RELATED"/>
    <property type="match status" value="1"/>
</dbReference>
<dbReference type="SUPFAM" id="SSF69255">
    <property type="entry name" value="gp5 N-terminal domain-like"/>
    <property type="match status" value="1"/>
</dbReference>
<dbReference type="InterPro" id="IPR006533">
    <property type="entry name" value="T6SS_Vgr_RhsGE"/>
</dbReference>